<accession>A0ABR8ECM2</accession>
<comment type="caution">
    <text evidence="3">The sequence shown here is derived from an EMBL/GenBank/DDBJ whole genome shotgun (WGS) entry which is preliminary data.</text>
</comment>
<feature type="transmembrane region" description="Helical" evidence="2">
    <location>
        <begin position="248"/>
        <end position="269"/>
    </location>
</feature>
<feature type="transmembrane region" description="Helical" evidence="2">
    <location>
        <begin position="218"/>
        <end position="236"/>
    </location>
</feature>
<keyword evidence="2" id="KW-1133">Transmembrane helix</keyword>
<dbReference type="RefSeq" id="WP_190878419.1">
    <property type="nucleotide sequence ID" value="NZ_JACJSK010000013.1"/>
</dbReference>
<dbReference type="Proteomes" id="UP000641954">
    <property type="component" value="Unassembled WGS sequence"/>
</dbReference>
<keyword evidence="2" id="KW-0472">Membrane</keyword>
<protein>
    <recommendedName>
        <fullName evidence="5">Peptidoglycan binding-like domain-containing protein</fullName>
    </recommendedName>
</protein>
<sequence>MQAKQQNQLTQEQLEKIFEDLGANSGSVSANIVRLLTLRAIILPKTLPDYLQYLDIQKPDQNPNQQQQISLEFQSQIRSYRNLLDSFLSEGAISVADLIGHYRRMEYVPAVAWLFDDSQPGLWLKYKAIFVSKVQEYFKRLYSPRKEYAPLEKLFKEWGYQLYISSHLRKIANQTSQEMLSKQENMTLTEWLSANSLELIVQFSFLVIFLIFVEDLSAKLYILMFAIISGLFRIFLSKKEHYDLAEKIILGIISFISIIAITFVSQTLIPRVAEWANQKKIAEEKSAEEKDPGSNNKPPTVTGPTNGATNSTANSSPSDPPKSNEPQMAVPLSPPVVSMTAKEKDDAIENFAQTRNAIKKIVDDLAKELPIIEGLTDQKDQEARKNIVIAALQETLGMGIDIQQYEKVIENPGSDDQQRDNWIEAIYSYQKKQLNWGQGFGYIEEGKDSEKALKANIKNNPLFTFGSRTRVALNQIVNELKKPTGTSPTETEIINQIKTALNVTDLNYTAAAKEGNLPEINKLVEAIKQYQTDNNLVSDGIIDLNQKTYKQLKEEVEKLLNPSGQ</sequence>
<dbReference type="EMBL" id="JACJSK010000013">
    <property type="protein sequence ID" value="MBD2544518.1"/>
    <property type="molecule type" value="Genomic_DNA"/>
</dbReference>
<keyword evidence="2" id="KW-0812">Transmembrane</keyword>
<gene>
    <name evidence="3" type="ORF">H6G72_11840</name>
</gene>
<evidence type="ECO:0008006" key="5">
    <source>
        <dbReference type="Google" id="ProtNLM"/>
    </source>
</evidence>
<reference evidence="3 4" key="1">
    <citation type="journal article" date="2020" name="ISME J.">
        <title>Comparative genomics reveals insights into cyanobacterial evolution and habitat adaptation.</title>
        <authorList>
            <person name="Chen M.Y."/>
            <person name="Teng W.K."/>
            <person name="Zhao L."/>
            <person name="Hu C.X."/>
            <person name="Zhou Y.K."/>
            <person name="Han B.P."/>
            <person name="Song L.R."/>
            <person name="Shu W.S."/>
        </authorList>
    </citation>
    <scope>NUCLEOTIDE SEQUENCE [LARGE SCALE GENOMIC DNA]</scope>
    <source>
        <strain evidence="3 4">FACHB-1370</strain>
    </source>
</reference>
<evidence type="ECO:0000256" key="1">
    <source>
        <dbReference type="SAM" id="MobiDB-lite"/>
    </source>
</evidence>
<name>A0ABR8ECM2_9CYAN</name>
<proteinExistence type="predicted"/>
<feature type="compositionally biased region" description="Polar residues" evidence="1">
    <location>
        <begin position="293"/>
        <end position="317"/>
    </location>
</feature>
<evidence type="ECO:0000313" key="3">
    <source>
        <dbReference type="EMBL" id="MBD2544518.1"/>
    </source>
</evidence>
<keyword evidence="4" id="KW-1185">Reference proteome</keyword>
<evidence type="ECO:0000313" key="4">
    <source>
        <dbReference type="Proteomes" id="UP000641954"/>
    </source>
</evidence>
<evidence type="ECO:0000256" key="2">
    <source>
        <dbReference type="SAM" id="Phobius"/>
    </source>
</evidence>
<feature type="transmembrane region" description="Helical" evidence="2">
    <location>
        <begin position="191"/>
        <end position="212"/>
    </location>
</feature>
<organism evidence="3 4">
    <name type="scientific">Planktothricoides raciborskii FACHB-1370</name>
    <dbReference type="NCBI Taxonomy" id="2949576"/>
    <lineage>
        <taxon>Bacteria</taxon>
        <taxon>Bacillati</taxon>
        <taxon>Cyanobacteriota</taxon>
        <taxon>Cyanophyceae</taxon>
        <taxon>Oscillatoriophycideae</taxon>
        <taxon>Oscillatoriales</taxon>
        <taxon>Oscillatoriaceae</taxon>
        <taxon>Planktothricoides</taxon>
    </lineage>
</organism>
<feature type="compositionally biased region" description="Basic and acidic residues" evidence="1">
    <location>
        <begin position="283"/>
        <end position="292"/>
    </location>
</feature>
<feature type="region of interest" description="Disordered" evidence="1">
    <location>
        <begin position="283"/>
        <end position="332"/>
    </location>
</feature>